<dbReference type="SUPFAM" id="SSF81345">
    <property type="entry name" value="ABC transporter involved in vitamin B12 uptake, BtuC"/>
    <property type="match status" value="1"/>
</dbReference>
<sequence length="335" mass="34400">MGKTKLLCAAGAVLLTVLAVAGLFTGKYPLTPEGLLAGDEMQLRVFMTLRVSRTLVGAVGGFALGTAGFVYQTVFHNPLASPDVIGVSSGASAGAAVGILWNVRTARSGWRPLLLTGAAGVTACSFAGALAAVCLALALSSLDRSRKRGSIVLAGIAVHSLAQTALLCLKLLADPERELASIEYWIMGSLNGISGYSIGGNLCLCAACLVLLFLLHRQVLLLSAEEGEARMLGVSVGRLRLFVLLTATLAVACVVSLTGLISFVGLLAPHAARLLTGRNDSGTMFLGGILGGVLLIGADLLARTASAVELPVSVFTSLLGAPFLIFLIVRGRGET</sequence>
<evidence type="ECO:0000256" key="1">
    <source>
        <dbReference type="ARBA" id="ARBA00004651"/>
    </source>
</evidence>
<dbReference type="GO" id="GO:0033214">
    <property type="term" value="P:siderophore-iron import into cell"/>
    <property type="evidence" value="ECO:0007669"/>
    <property type="project" value="TreeGrafter"/>
</dbReference>
<evidence type="ECO:0000256" key="3">
    <source>
        <dbReference type="ARBA" id="ARBA00022448"/>
    </source>
</evidence>
<evidence type="ECO:0000256" key="6">
    <source>
        <dbReference type="ARBA" id="ARBA00022989"/>
    </source>
</evidence>
<keyword evidence="6 8" id="KW-1133">Transmembrane helix</keyword>
<comment type="similarity">
    <text evidence="2">Belongs to the binding-protein-dependent transport system permease family. FecCD subfamily.</text>
</comment>
<keyword evidence="5 8" id="KW-0812">Transmembrane</keyword>
<dbReference type="InterPro" id="IPR037294">
    <property type="entry name" value="ABC_BtuC-like"/>
</dbReference>
<gene>
    <name evidence="9" type="ORF">H9763_04930</name>
</gene>
<protein>
    <submittedName>
        <fullName evidence="9">Iron ABC transporter permease</fullName>
    </submittedName>
</protein>
<dbReference type="CDD" id="cd06550">
    <property type="entry name" value="TM_ABC_iron-siderophores_like"/>
    <property type="match status" value="1"/>
</dbReference>
<dbReference type="PANTHER" id="PTHR30472:SF25">
    <property type="entry name" value="ABC TRANSPORTER PERMEASE PROTEIN MJ0876-RELATED"/>
    <property type="match status" value="1"/>
</dbReference>
<evidence type="ECO:0000313" key="10">
    <source>
        <dbReference type="Proteomes" id="UP000886883"/>
    </source>
</evidence>
<proteinExistence type="inferred from homology"/>
<accession>A0A9D2MRT7</accession>
<dbReference type="GO" id="GO:0022857">
    <property type="term" value="F:transmembrane transporter activity"/>
    <property type="evidence" value="ECO:0007669"/>
    <property type="project" value="InterPro"/>
</dbReference>
<comment type="subcellular location">
    <subcellularLocation>
        <location evidence="1">Cell membrane</location>
        <topology evidence="1">Multi-pass membrane protein</topology>
    </subcellularLocation>
</comment>
<dbReference type="EMBL" id="DWXE01000016">
    <property type="protein sequence ID" value="HJB90796.1"/>
    <property type="molecule type" value="Genomic_DNA"/>
</dbReference>
<feature type="transmembrane region" description="Helical" evidence="8">
    <location>
        <begin position="308"/>
        <end position="329"/>
    </location>
</feature>
<feature type="transmembrane region" description="Helical" evidence="8">
    <location>
        <begin position="45"/>
        <end position="71"/>
    </location>
</feature>
<evidence type="ECO:0000313" key="9">
    <source>
        <dbReference type="EMBL" id="HJB90796.1"/>
    </source>
</evidence>
<dbReference type="Gene3D" id="1.10.3470.10">
    <property type="entry name" value="ABC transporter involved in vitamin B12 uptake, BtuC"/>
    <property type="match status" value="1"/>
</dbReference>
<keyword evidence="7 8" id="KW-0472">Membrane</keyword>
<evidence type="ECO:0000256" key="5">
    <source>
        <dbReference type="ARBA" id="ARBA00022692"/>
    </source>
</evidence>
<feature type="transmembrane region" description="Helical" evidence="8">
    <location>
        <begin position="241"/>
        <end position="264"/>
    </location>
</feature>
<feature type="transmembrane region" description="Helical" evidence="8">
    <location>
        <begin position="193"/>
        <end position="215"/>
    </location>
</feature>
<dbReference type="InterPro" id="IPR000522">
    <property type="entry name" value="ABC_transptr_permease_BtuC"/>
</dbReference>
<feature type="transmembrane region" description="Helical" evidence="8">
    <location>
        <begin position="83"/>
        <end position="101"/>
    </location>
</feature>
<dbReference type="AlphaFoldDB" id="A0A9D2MRT7"/>
<feature type="transmembrane region" description="Helical" evidence="8">
    <location>
        <begin position="284"/>
        <end position="301"/>
    </location>
</feature>
<feature type="transmembrane region" description="Helical" evidence="8">
    <location>
        <begin position="113"/>
        <end position="139"/>
    </location>
</feature>
<keyword evidence="4" id="KW-1003">Cell membrane</keyword>
<dbReference type="GO" id="GO:0005886">
    <property type="term" value="C:plasma membrane"/>
    <property type="evidence" value="ECO:0007669"/>
    <property type="project" value="UniProtKB-SubCell"/>
</dbReference>
<evidence type="ECO:0000256" key="7">
    <source>
        <dbReference type="ARBA" id="ARBA00023136"/>
    </source>
</evidence>
<name>A0A9D2MRT7_9FIRM</name>
<evidence type="ECO:0000256" key="2">
    <source>
        <dbReference type="ARBA" id="ARBA00007935"/>
    </source>
</evidence>
<comment type="caution">
    <text evidence="9">The sequence shown here is derived from an EMBL/GenBank/DDBJ whole genome shotgun (WGS) entry which is preliminary data.</text>
</comment>
<dbReference type="Pfam" id="PF01032">
    <property type="entry name" value="FecCD"/>
    <property type="match status" value="1"/>
</dbReference>
<reference evidence="9" key="1">
    <citation type="journal article" date="2021" name="PeerJ">
        <title>Extensive microbial diversity within the chicken gut microbiome revealed by metagenomics and culture.</title>
        <authorList>
            <person name="Gilroy R."/>
            <person name="Ravi A."/>
            <person name="Getino M."/>
            <person name="Pursley I."/>
            <person name="Horton D.L."/>
            <person name="Alikhan N.F."/>
            <person name="Baker D."/>
            <person name="Gharbi K."/>
            <person name="Hall N."/>
            <person name="Watson M."/>
            <person name="Adriaenssens E.M."/>
            <person name="Foster-Nyarko E."/>
            <person name="Jarju S."/>
            <person name="Secka A."/>
            <person name="Antonio M."/>
            <person name="Oren A."/>
            <person name="Chaudhuri R.R."/>
            <person name="La Ragione R."/>
            <person name="Hildebrand F."/>
            <person name="Pallen M.J."/>
        </authorList>
    </citation>
    <scope>NUCLEOTIDE SEQUENCE</scope>
    <source>
        <strain evidence="9">USAMLcec3-2134</strain>
    </source>
</reference>
<evidence type="ECO:0000256" key="4">
    <source>
        <dbReference type="ARBA" id="ARBA00022475"/>
    </source>
</evidence>
<organism evidence="9 10">
    <name type="scientific">Candidatus Eisenbergiella merdigallinarum</name>
    <dbReference type="NCBI Taxonomy" id="2838552"/>
    <lineage>
        <taxon>Bacteria</taxon>
        <taxon>Bacillati</taxon>
        <taxon>Bacillota</taxon>
        <taxon>Clostridia</taxon>
        <taxon>Lachnospirales</taxon>
        <taxon>Lachnospiraceae</taxon>
        <taxon>Eisenbergiella</taxon>
    </lineage>
</organism>
<evidence type="ECO:0000256" key="8">
    <source>
        <dbReference type="SAM" id="Phobius"/>
    </source>
</evidence>
<dbReference type="Proteomes" id="UP000886883">
    <property type="component" value="Unassembled WGS sequence"/>
</dbReference>
<dbReference type="PANTHER" id="PTHR30472">
    <property type="entry name" value="FERRIC ENTEROBACTIN TRANSPORT SYSTEM PERMEASE PROTEIN"/>
    <property type="match status" value="1"/>
</dbReference>
<keyword evidence="3" id="KW-0813">Transport</keyword>
<reference evidence="9" key="2">
    <citation type="submission" date="2021-04" db="EMBL/GenBank/DDBJ databases">
        <authorList>
            <person name="Gilroy R."/>
        </authorList>
    </citation>
    <scope>NUCLEOTIDE SEQUENCE</scope>
    <source>
        <strain evidence="9">USAMLcec3-2134</strain>
    </source>
</reference>
<feature type="transmembrane region" description="Helical" evidence="8">
    <location>
        <begin position="151"/>
        <end position="173"/>
    </location>
</feature>